<comment type="caution">
    <text evidence="2">The sequence shown here is derived from an EMBL/GenBank/DDBJ whole genome shotgun (WGS) entry which is preliminary data.</text>
</comment>
<dbReference type="EMBL" id="JAEFCI010003057">
    <property type="protein sequence ID" value="KAG5461842.1"/>
    <property type="molecule type" value="Genomic_DNA"/>
</dbReference>
<evidence type="ECO:0000313" key="2">
    <source>
        <dbReference type="EMBL" id="KAG5461842.1"/>
    </source>
</evidence>
<sequence>MRVFYLRRPRETPPPRRPVSGQQRSVGPALLRTPRHPRPVRFSSELERFQEGCASTFDTNLDFSRTLPERRPQESGGLCYLADARAAAITKNGSVKRAGREAATGKAALETQHVLEIAGPLLPGQIERLLNVLALRRTGRSAVGFKLAKTAEPLTVGCNVGSLAAAAAMAPEDERGNDRGLPGQDSRDSGPAPASFAKSWVSALEWDAGAQPPDASEDPQRHARFRWSLGKA</sequence>
<evidence type="ECO:0000256" key="1">
    <source>
        <dbReference type="SAM" id="MobiDB-lite"/>
    </source>
</evidence>
<name>A0A8H8DL43_9FUNG</name>
<reference evidence="2 3" key="1">
    <citation type="journal article" name="Sci. Rep.">
        <title>Genome-scale phylogenetic analyses confirm Olpidium as the closest living zoosporic fungus to the non-flagellated, terrestrial fungi.</title>
        <authorList>
            <person name="Chang Y."/>
            <person name="Rochon D."/>
            <person name="Sekimoto S."/>
            <person name="Wang Y."/>
            <person name="Chovatia M."/>
            <person name="Sandor L."/>
            <person name="Salamov A."/>
            <person name="Grigoriev I.V."/>
            <person name="Stajich J.E."/>
            <person name="Spatafora J.W."/>
        </authorList>
    </citation>
    <scope>NUCLEOTIDE SEQUENCE [LARGE SCALE GENOMIC DNA]</scope>
    <source>
        <strain evidence="2">S191</strain>
    </source>
</reference>
<dbReference type="Proteomes" id="UP000673691">
    <property type="component" value="Unassembled WGS sequence"/>
</dbReference>
<gene>
    <name evidence="2" type="ORF">BJ554DRAFT_5905</name>
</gene>
<accession>A0A8H8DL43</accession>
<feature type="region of interest" description="Disordered" evidence="1">
    <location>
        <begin position="1"/>
        <end position="36"/>
    </location>
</feature>
<feature type="region of interest" description="Disordered" evidence="1">
    <location>
        <begin position="169"/>
        <end position="232"/>
    </location>
</feature>
<organism evidence="2 3">
    <name type="scientific">Olpidium bornovanus</name>
    <dbReference type="NCBI Taxonomy" id="278681"/>
    <lineage>
        <taxon>Eukaryota</taxon>
        <taxon>Fungi</taxon>
        <taxon>Fungi incertae sedis</taxon>
        <taxon>Olpidiomycota</taxon>
        <taxon>Olpidiomycotina</taxon>
        <taxon>Olpidiomycetes</taxon>
        <taxon>Olpidiales</taxon>
        <taxon>Olpidiaceae</taxon>
        <taxon>Olpidium</taxon>
    </lineage>
</organism>
<evidence type="ECO:0000313" key="3">
    <source>
        <dbReference type="Proteomes" id="UP000673691"/>
    </source>
</evidence>
<protein>
    <submittedName>
        <fullName evidence="2">Uncharacterized protein</fullName>
    </submittedName>
</protein>
<keyword evidence="3" id="KW-1185">Reference proteome</keyword>
<proteinExistence type="predicted"/>
<dbReference type="AlphaFoldDB" id="A0A8H8DL43"/>